<dbReference type="SMART" id="SM00387">
    <property type="entry name" value="HATPase_c"/>
    <property type="match status" value="1"/>
</dbReference>
<dbReference type="PANTHER" id="PTHR45436:SF5">
    <property type="entry name" value="SENSOR HISTIDINE KINASE TRCS"/>
    <property type="match status" value="1"/>
</dbReference>
<dbReference type="CDD" id="cd00082">
    <property type="entry name" value="HisKA"/>
    <property type="match status" value="1"/>
</dbReference>
<keyword evidence="5" id="KW-0808">Transferase</keyword>
<evidence type="ECO:0000313" key="16">
    <source>
        <dbReference type="Proteomes" id="UP000805614"/>
    </source>
</evidence>
<feature type="domain" description="HAMP" evidence="14">
    <location>
        <begin position="167"/>
        <end position="220"/>
    </location>
</feature>
<evidence type="ECO:0000313" key="15">
    <source>
        <dbReference type="EMBL" id="MBC6470213.1"/>
    </source>
</evidence>
<dbReference type="InterPro" id="IPR003660">
    <property type="entry name" value="HAMP_dom"/>
</dbReference>
<keyword evidence="10 12" id="KW-0472">Membrane</keyword>
<dbReference type="InterPro" id="IPR005467">
    <property type="entry name" value="His_kinase_dom"/>
</dbReference>
<dbReference type="Pfam" id="PF00672">
    <property type="entry name" value="HAMP"/>
    <property type="match status" value="1"/>
</dbReference>
<feature type="region of interest" description="Disordered" evidence="11">
    <location>
        <begin position="430"/>
        <end position="450"/>
    </location>
</feature>
<dbReference type="PRINTS" id="PR00344">
    <property type="entry name" value="BCTRLSENSOR"/>
</dbReference>
<comment type="subcellular location">
    <subcellularLocation>
        <location evidence="2">Cell membrane</location>
    </subcellularLocation>
</comment>
<feature type="domain" description="Histidine kinase" evidence="13">
    <location>
        <begin position="228"/>
        <end position="434"/>
    </location>
</feature>
<dbReference type="Proteomes" id="UP000805614">
    <property type="component" value="Unassembled WGS sequence"/>
</dbReference>
<feature type="compositionally biased region" description="Polar residues" evidence="11">
    <location>
        <begin position="440"/>
        <end position="450"/>
    </location>
</feature>
<protein>
    <recommendedName>
        <fullName evidence="3">histidine kinase</fullName>
        <ecNumber evidence="3">2.7.13.3</ecNumber>
    </recommendedName>
</protein>
<name>A0ABR7LZD9_9ACTN</name>
<evidence type="ECO:0000256" key="12">
    <source>
        <dbReference type="SAM" id="Phobius"/>
    </source>
</evidence>
<dbReference type="CDD" id="cd06225">
    <property type="entry name" value="HAMP"/>
    <property type="match status" value="1"/>
</dbReference>
<evidence type="ECO:0000256" key="10">
    <source>
        <dbReference type="ARBA" id="ARBA00023136"/>
    </source>
</evidence>
<proteinExistence type="predicted"/>
<dbReference type="InterPro" id="IPR004358">
    <property type="entry name" value="Sig_transdc_His_kin-like_C"/>
</dbReference>
<evidence type="ECO:0000256" key="2">
    <source>
        <dbReference type="ARBA" id="ARBA00004236"/>
    </source>
</evidence>
<comment type="catalytic activity">
    <reaction evidence="1">
        <text>ATP + protein L-histidine = ADP + protein N-phospho-L-histidine.</text>
        <dbReference type="EC" id="2.7.13.3"/>
    </reaction>
</comment>
<evidence type="ECO:0000256" key="1">
    <source>
        <dbReference type="ARBA" id="ARBA00000085"/>
    </source>
</evidence>
<evidence type="ECO:0000256" key="5">
    <source>
        <dbReference type="ARBA" id="ARBA00022679"/>
    </source>
</evidence>
<evidence type="ECO:0000259" key="14">
    <source>
        <dbReference type="PROSITE" id="PS50885"/>
    </source>
</evidence>
<dbReference type="Pfam" id="PF02518">
    <property type="entry name" value="HATPase_c"/>
    <property type="match status" value="1"/>
</dbReference>
<dbReference type="SMART" id="SM00388">
    <property type="entry name" value="HisKA"/>
    <property type="match status" value="1"/>
</dbReference>
<dbReference type="Gene3D" id="6.10.340.10">
    <property type="match status" value="1"/>
</dbReference>
<evidence type="ECO:0000256" key="9">
    <source>
        <dbReference type="ARBA" id="ARBA00023012"/>
    </source>
</evidence>
<dbReference type="PANTHER" id="PTHR45436">
    <property type="entry name" value="SENSOR HISTIDINE KINASE YKOH"/>
    <property type="match status" value="1"/>
</dbReference>
<dbReference type="EMBL" id="JABVEC010000038">
    <property type="protein sequence ID" value="MBC6470213.1"/>
    <property type="molecule type" value="Genomic_DNA"/>
</dbReference>
<dbReference type="EC" id="2.7.13.3" evidence="3"/>
<dbReference type="Gene3D" id="3.30.565.10">
    <property type="entry name" value="Histidine kinase-like ATPase, C-terminal domain"/>
    <property type="match status" value="1"/>
</dbReference>
<dbReference type="Gene3D" id="1.10.287.130">
    <property type="match status" value="1"/>
</dbReference>
<dbReference type="SUPFAM" id="SSF55874">
    <property type="entry name" value="ATPase domain of HSP90 chaperone/DNA topoisomerase II/histidine kinase"/>
    <property type="match status" value="1"/>
</dbReference>
<dbReference type="PROSITE" id="PS50109">
    <property type="entry name" value="HIS_KIN"/>
    <property type="match status" value="1"/>
</dbReference>
<gene>
    <name evidence="15" type="ORF">HKK74_32690</name>
</gene>
<dbReference type="GO" id="GO:0016301">
    <property type="term" value="F:kinase activity"/>
    <property type="evidence" value="ECO:0007669"/>
    <property type="project" value="UniProtKB-KW"/>
</dbReference>
<accession>A0ABR7LZD9</accession>
<evidence type="ECO:0000256" key="7">
    <source>
        <dbReference type="ARBA" id="ARBA00022777"/>
    </source>
</evidence>
<evidence type="ECO:0000256" key="11">
    <source>
        <dbReference type="SAM" id="MobiDB-lite"/>
    </source>
</evidence>
<reference evidence="15 16" key="1">
    <citation type="submission" date="2020-06" db="EMBL/GenBank/DDBJ databases">
        <title>Actinomadura xiongansis sp. nov., isolated from soil of Baiyangdian.</title>
        <authorList>
            <person name="Zhang X."/>
        </authorList>
    </citation>
    <scope>NUCLEOTIDE SEQUENCE [LARGE SCALE GENOMIC DNA]</scope>
    <source>
        <strain evidence="15 16">HBUM206468</strain>
    </source>
</reference>
<feature type="transmembrane region" description="Helical" evidence="12">
    <location>
        <begin position="6"/>
        <end position="26"/>
    </location>
</feature>
<dbReference type="InterPro" id="IPR050428">
    <property type="entry name" value="TCS_sensor_his_kinase"/>
</dbReference>
<keyword evidence="6 12" id="KW-0812">Transmembrane</keyword>
<dbReference type="InterPro" id="IPR036097">
    <property type="entry name" value="HisK_dim/P_sf"/>
</dbReference>
<dbReference type="InterPro" id="IPR003661">
    <property type="entry name" value="HisK_dim/P_dom"/>
</dbReference>
<dbReference type="InterPro" id="IPR003594">
    <property type="entry name" value="HATPase_dom"/>
</dbReference>
<dbReference type="PROSITE" id="PS50885">
    <property type="entry name" value="HAMP"/>
    <property type="match status" value="1"/>
</dbReference>
<comment type="caution">
    <text evidence="15">The sequence shown here is derived from an EMBL/GenBank/DDBJ whole genome shotgun (WGS) entry which is preliminary data.</text>
</comment>
<evidence type="ECO:0000256" key="3">
    <source>
        <dbReference type="ARBA" id="ARBA00012438"/>
    </source>
</evidence>
<dbReference type="SMART" id="SM00304">
    <property type="entry name" value="HAMP"/>
    <property type="match status" value="1"/>
</dbReference>
<keyword evidence="8 12" id="KW-1133">Transmembrane helix</keyword>
<keyword evidence="16" id="KW-1185">Reference proteome</keyword>
<dbReference type="Pfam" id="PF00512">
    <property type="entry name" value="HisKA"/>
    <property type="match status" value="1"/>
</dbReference>
<keyword evidence="9" id="KW-0902">Two-component regulatory system</keyword>
<feature type="transmembrane region" description="Helical" evidence="12">
    <location>
        <begin position="143"/>
        <end position="163"/>
    </location>
</feature>
<evidence type="ECO:0000256" key="4">
    <source>
        <dbReference type="ARBA" id="ARBA00022553"/>
    </source>
</evidence>
<dbReference type="CDD" id="cd00075">
    <property type="entry name" value="HATPase"/>
    <property type="match status" value="1"/>
</dbReference>
<keyword evidence="7 15" id="KW-0418">Kinase</keyword>
<evidence type="ECO:0000256" key="6">
    <source>
        <dbReference type="ARBA" id="ARBA00022692"/>
    </source>
</evidence>
<dbReference type="SUPFAM" id="SSF158472">
    <property type="entry name" value="HAMP domain-like"/>
    <property type="match status" value="1"/>
</dbReference>
<evidence type="ECO:0000256" key="8">
    <source>
        <dbReference type="ARBA" id="ARBA00022989"/>
    </source>
</evidence>
<dbReference type="SUPFAM" id="SSF47384">
    <property type="entry name" value="Homodimeric domain of signal transducing histidine kinase"/>
    <property type="match status" value="1"/>
</dbReference>
<sequence length="450" mass="49143">MTLVTGIFAALVCTIIGVLVVVDVHYRETHDRQRLVTEAVDRMRNHIEQRSFPIKLAPNGDEAIQVLNPRGQVVTATPQITGKPPMAAFQPTGDRVRAERTLCPPIGLRDCRTVVAYKMYQPDGNWTVYIALPVVPWYADGPLVIFLVAVALLITAMMTMGVYRAVGRTLAPVEAIRAEMDEITASDIHRRVPVPGSQDEIGVLATSVNSTLARLEAAYSQLRRFTSDASHEVRSPLTAIRAQMEEALMYPDDTDWPQIGQAVLAATDRLQELVTDLLLLARLDAGAALPRDPTDLTGIVETELNRRTHAVEVVRNLQPGVLARFDRTQITRLLSNLVDNAERHATSQITITVRGDGCEAVVEVTDDGAGIPAEAREVVFTRFVRLDTARDRDAGGSGLGLAIARQIAEVHGGTLTVEDSERGARFILRLPRWEPPPPSATGTDTAPQSP</sequence>
<evidence type="ECO:0000259" key="13">
    <source>
        <dbReference type="PROSITE" id="PS50109"/>
    </source>
</evidence>
<dbReference type="InterPro" id="IPR036890">
    <property type="entry name" value="HATPase_C_sf"/>
</dbReference>
<organism evidence="15 16">
    <name type="scientific">Actinomadura alba</name>
    <dbReference type="NCBI Taxonomy" id="406431"/>
    <lineage>
        <taxon>Bacteria</taxon>
        <taxon>Bacillati</taxon>
        <taxon>Actinomycetota</taxon>
        <taxon>Actinomycetes</taxon>
        <taxon>Streptosporangiales</taxon>
        <taxon>Thermomonosporaceae</taxon>
        <taxon>Actinomadura</taxon>
    </lineage>
</organism>
<keyword evidence="4" id="KW-0597">Phosphoprotein</keyword>